<evidence type="ECO:0000313" key="3">
    <source>
        <dbReference type="Proteomes" id="UP000346198"/>
    </source>
</evidence>
<accession>A0A6C2USQ9</accession>
<dbReference type="EMBL" id="CAAHFH010000002">
    <property type="protein sequence ID" value="VGO22291.1"/>
    <property type="molecule type" value="Genomic_DNA"/>
</dbReference>
<dbReference type="Pfam" id="PF03983">
    <property type="entry name" value="SHD1"/>
    <property type="match status" value="1"/>
</dbReference>
<dbReference type="RefSeq" id="WP_168433508.1">
    <property type="nucleotide sequence ID" value="NZ_CAAHFH010000002.1"/>
</dbReference>
<dbReference type="GO" id="GO:0030674">
    <property type="term" value="F:protein-macromolecule adaptor activity"/>
    <property type="evidence" value="ECO:0007669"/>
    <property type="project" value="InterPro"/>
</dbReference>
<dbReference type="GO" id="GO:0043130">
    <property type="term" value="F:ubiquitin binding"/>
    <property type="evidence" value="ECO:0007669"/>
    <property type="project" value="InterPro"/>
</dbReference>
<dbReference type="Proteomes" id="UP000346198">
    <property type="component" value="Unassembled WGS sequence"/>
</dbReference>
<dbReference type="Gene3D" id="2.30.30.700">
    <property type="entry name" value="SLA1 homology domain 1"/>
    <property type="match status" value="1"/>
</dbReference>
<protein>
    <recommendedName>
        <fullName evidence="1">SLA1 homology domain-containing protein</fullName>
    </recommendedName>
</protein>
<evidence type="ECO:0000259" key="1">
    <source>
        <dbReference type="Pfam" id="PF03983"/>
    </source>
</evidence>
<proteinExistence type="predicted"/>
<gene>
    <name evidence="2" type="ORF">SCARR_04373</name>
</gene>
<name>A0A6C2USQ9_9BACT</name>
<organism evidence="2 3">
    <name type="scientific">Pontiella sulfatireligans</name>
    <dbReference type="NCBI Taxonomy" id="2750658"/>
    <lineage>
        <taxon>Bacteria</taxon>
        <taxon>Pseudomonadati</taxon>
        <taxon>Kiritimatiellota</taxon>
        <taxon>Kiritimatiellia</taxon>
        <taxon>Kiritimatiellales</taxon>
        <taxon>Pontiellaceae</taxon>
        <taxon>Pontiella</taxon>
    </lineage>
</organism>
<dbReference type="InterPro" id="IPR007131">
    <property type="entry name" value="SHD1"/>
</dbReference>
<dbReference type="GO" id="GO:0042802">
    <property type="term" value="F:identical protein binding"/>
    <property type="evidence" value="ECO:0007669"/>
    <property type="project" value="InterPro"/>
</dbReference>
<feature type="domain" description="SLA1 homology" evidence="1">
    <location>
        <begin position="19"/>
        <end position="71"/>
    </location>
</feature>
<dbReference type="GO" id="GO:0008092">
    <property type="term" value="F:cytoskeletal protein binding"/>
    <property type="evidence" value="ECO:0007669"/>
    <property type="project" value="InterPro"/>
</dbReference>
<evidence type="ECO:0000313" key="2">
    <source>
        <dbReference type="EMBL" id="VGO22291.1"/>
    </source>
</evidence>
<sequence length="238" mass="27339">MIKLVSIISGIMLCQCVLAEMRVWTFKDGKTLEAEFATYSGLNITLKNKKGKIVKIPEVQFSDEDLEYIELLNPPALDVSVSKTTEQRTYPPTYNDDELPRQTFYTFTVKIKQTSSKVYTKPLTVELFIIGDENAGDKSILFHYQKEQFYLEQGSASLFEVTTDEITATEFILVGQLRGDAYNGYMVIVTDSRGEVVAYKAKKEEWFKIADNLRTLPVGKTFDENGERTWPTRPRRFY</sequence>
<keyword evidence="3" id="KW-1185">Reference proteome</keyword>
<reference evidence="2 3" key="1">
    <citation type="submission" date="2019-04" db="EMBL/GenBank/DDBJ databases">
        <authorList>
            <person name="Van Vliet M D."/>
        </authorList>
    </citation>
    <scope>NUCLEOTIDE SEQUENCE [LARGE SCALE GENOMIC DNA]</scope>
    <source>
        <strain evidence="2 3">F21</strain>
    </source>
</reference>
<dbReference type="AlphaFoldDB" id="A0A6C2USQ9"/>